<evidence type="ECO:0000313" key="2">
    <source>
        <dbReference type="EMBL" id="WML89214.1"/>
    </source>
</evidence>
<feature type="domain" description="TIR" evidence="1">
    <location>
        <begin position="132"/>
        <end position="265"/>
    </location>
</feature>
<accession>A0ABY9MKL2</accession>
<organism evidence="2 3">
    <name type="scientific">Thiothrix lacustris</name>
    <dbReference type="NCBI Taxonomy" id="525917"/>
    <lineage>
        <taxon>Bacteria</taxon>
        <taxon>Pseudomonadati</taxon>
        <taxon>Pseudomonadota</taxon>
        <taxon>Gammaproteobacteria</taxon>
        <taxon>Thiotrichales</taxon>
        <taxon>Thiotrichaceae</taxon>
        <taxon>Thiothrix</taxon>
    </lineage>
</organism>
<dbReference type="EMBL" id="CP133218">
    <property type="protein sequence ID" value="WML89214.1"/>
    <property type="molecule type" value="Genomic_DNA"/>
</dbReference>
<dbReference type="PROSITE" id="PS50104">
    <property type="entry name" value="TIR"/>
    <property type="match status" value="1"/>
</dbReference>
<name>A0ABY9MKL2_9GAMM</name>
<keyword evidence="3" id="KW-1185">Reference proteome</keyword>
<proteinExistence type="predicted"/>
<evidence type="ECO:0000313" key="3">
    <source>
        <dbReference type="Proteomes" id="UP001236657"/>
    </source>
</evidence>
<reference evidence="2 3" key="1">
    <citation type="submission" date="2023-08" db="EMBL/GenBank/DDBJ databases">
        <title>New molecular markers tilS and rpoB for phylogenetic and monitoring studies of the genus Thiothrix biodiversity.</title>
        <authorList>
            <person name="Ravin N.V."/>
            <person name="Smolyakov D."/>
            <person name="Markov N.D."/>
            <person name="Beletsky A.V."/>
            <person name="Mardanov A.V."/>
            <person name="Rudenko T.S."/>
            <person name="Grabovich M.Y."/>
        </authorList>
    </citation>
    <scope>NUCLEOTIDE SEQUENCE [LARGE SCALE GENOMIC DNA]</scope>
    <source>
        <strain evidence="2 3">MK1</strain>
    </source>
</reference>
<protein>
    <submittedName>
        <fullName evidence="2">Toll/interleukin-1 receptor domain-containing protein</fullName>
    </submittedName>
</protein>
<dbReference type="SMART" id="SM00255">
    <property type="entry name" value="TIR"/>
    <property type="match status" value="1"/>
</dbReference>
<dbReference type="Pfam" id="PF13676">
    <property type="entry name" value="TIR_2"/>
    <property type="match status" value="1"/>
</dbReference>
<dbReference type="RefSeq" id="WP_308893342.1">
    <property type="nucleotide sequence ID" value="NZ_CP133218.1"/>
</dbReference>
<dbReference type="Gene3D" id="3.40.50.10140">
    <property type="entry name" value="Toll/interleukin-1 receptor homology (TIR) domain"/>
    <property type="match status" value="1"/>
</dbReference>
<dbReference type="InterPro" id="IPR035897">
    <property type="entry name" value="Toll_tir_struct_dom_sf"/>
</dbReference>
<keyword evidence="2" id="KW-0675">Receptor</keyword>
<dbReference type="SUPFAM" id="SSF52200">
    <property type="entry name" value="Toll/Interleukin receptor TIR domain"/>
    <property type="match status" value="1"/>
</dbReference>
<evidence type="ECO:0000259" key="1">
    <source>
        <dbReference type="PROSITE" id="PS50104"/>
    </source>
</evidence>
<gene>
    <name evidence="2" type="ORF">RCF98_09535</name>
</gene>
<dbReference type="InterPro" id="IPR000157">
    <property type="entry name" value="TIR_dom"/>
</dbReference>
<sequence length="268" mass="30199">MVRIPSDIEGILRTLAQVYAMQGARREVAILAKSKAEVEQTDYDNWNGGTYGYSLTLRLPAVHYAQIEADRDIIEQDIMRRMDPLLRGYQNESINSIVITLEIENDANWRRNATRWLEKVETSSVRTVPRRAAFDVFVSHASEDKESLVRPLASALSQHGFKVWYDEFELKVGDSLSKSIDSGLANSSYGIVVLSRAFFSKNWPQYELEGLTARQMVGEKVILPVWHGVTREDILRYSPSLADKLAIDSKTNTIQQMVSSVASVINGA</sequence>
<dbReference type="Proteomes" id="UP001236657">
    <property type="component" value="Chromosome"/>
</dbReference>